<keyword evidence="9" id="KW-0969">Cilium</keyword>
<accession>A0A1F6D5W5</accession>
<dbReference type="Proteomes" id="UP000178606">
    <property type="component" value="Unassembled WGS sequence"/>
</dbReference>
<dbReference type="Pfam" id="PF00460">
    <property type="entry name" value="Flg_bb_rod"/>
    <property type="match status" value="1"/>
</dbReference>
<feature type="domain" description="Flagellar basal body rod protein N-terminal" evidence="7">
    <location>
        <begin position="7"/>
        <end position="34"/>
    </location>
</feature>
<evidence type="ECO:0000256" key="6">
    <source>
        <dbReference type="RuleBase" id="RU362062"/>
    </source>
</evidence>
<comment type="subunit">
    <text evidence="5 6">The basal body constitutes a major portion of the flagellar organelle and consists of four rings (L,P,S, and M) mounted on a central rod. The rod consists of about 26 subunits of FlgG in the distal portion, and FlgB, FlgC and FlgF are thought to build up the proximal portion of the rod with about 6 subunits each.</text>
</comment>
<dbReference type="InterPro" id="IPR019776">
    <property type="entry name" value="Flagellar_basal_body_rod_CS"/>
</dbReference>
<comment type="similarity">
    <text evidence="2">Belongs to the flagella basal body rod proteins family.</text>
</comment>
<evidence type="ECO:0000313" key="9">
    <source>
        <dbReference type="EMBL" id="OGG56829.1"/>
    </source>
</evidence>
<dbReference type="Pfam" id="PF06429">
    <property type="entry name" value="Flg_bbr_C"/>
    <property type="match status" value="1"/>
</dbReference>
<name>A0A1F6D5W5_HANXR</name>
<keyword evidence="9" id="KW-0282">Flagellum</keyword>
<evidence type="ECO:0000259" key="7">
    <source>
        <dbReference type="Pfam" id="PF00460"/>
    </source>
</evidence>
<proteinExistence type="inferred from homology"/>
<evidence type="ECO:0000256" key="4">
    <source>
        <dbReference type="ARBA" id="ARBA00023143"/>
    </source>
</evidence>
<protein>
    <recommendedName>
        <fullName evidence="3 6">Flagellar basal-body rod protein FlgC</fullName>
    </recommendedName>
</protein>
<dbReference type="NCBIfam" id="TIGR01395">
    <property type="entry name" value="FlgC"/>
    <property type="match status" value="1"/>
</dbReference>
<evidence type="ECO:0000256" key="3">
    <source>
        <dbReference type="ARBA" id="ARBA00017941"/>
    </source>
</evidence>
<dbReference type="InterPro" id="IPR006299">
    <property type="entry name" value="FlgC"/>
</dbReference>
<dbReference type="GO" id="GO:0071978">
    <property type="term" value="P:bacterial-type flagellum-dependent swarming motility"/>
    <property type="evidence" value="ECO:0007669"/>
    <property type="project" value="TreeGrafter"/>
</dbReference>
<sequence>MAIFDTMNISASGLSSQRRKLNAIASNIANADSTRTDEGGPYKRKRIIMMEAPQPSRFSTLLQEQKEKLTLTNPGHLPATDTRTFAELLGSGVETQEVREEPVEPRMVYDPAHPDAREDGYVLYPDINIVTEMVDMIAASRAYEANVTTLDTSKSMFNRALEI</sequence>
<dbReference type="PROSITE" id="PS00588">
    <property type="entry name" value="FLAGELLA_BB_ROD"/>
    <property type="match status" value="1"/>
</dbReference>
<dbReference type="InterPro" id="IPR010930">
    <property type="entry name" value="Flg_bb/hook_C_dom"/>
</dbReference>
<dbReference type="PANTHER" id="PTHR30435">
    <property type="entry name" value="FLAGELLAR PROTEIN"/>
    <property type="match status" value="1"/>
</dbReference>
<evidence type="ECO:0000259" key="8">
    <source>
        <dbReference type="Pfam" id="PF06429"/>
    </source>
</evidence>
<dbReference type="InterPro" id="IPR001444">
    <property type="entry name" value="Flag_bb_rod_N"/>
</dbReference>
<comment type="subcellular location">
    <subcellularLocation>
        <location evidence="1 6">Bacterial flagellum basal body</location>
    </subcellularLocation>
</comment>
<evidence type="ECO:0000256" key="1">
    <source>
        <dbReference type="ARBA" id="ARBA00004117"/>
    </source>
</evidence>
<comment type="caution">
    <text evidence="9">The sequence shown here is derived from an EMBL/GenBank/DDBJ whole genome shotgun (WGS) entry which is preliminary data.</text>
</comment>
<keyword evidence="4 6" id="KW-0975">Bacterial flagellum</keyword>
<organism evidence="9 10">
    <name type="scientific">Handelsmanbacteria sp. (strain RIFCSPLOWO2_12_FULL_64_10)</name>
    <dbReference type="NCBI Taxonomy" id="1817868"/>
    <lineage>
        <taxon>Bacteria</taxon>
        <taxon>Candidatus Handelsmaniibacteriota</taxon>
    </lineage>
</organism>
<keyword evidence="9" id="KW-0966">Cell projection</keyword>
<dbReference type="PANTHER" id="PTHR30435:SF2">
    <property type="entry name" value="FLAGELLAR BASAL-BODY ROD PROTEIN FLGC"/>
    <property type="match status" value="1"/>
</dbReference>
<dbReference type="AlphaFoldDB" id="A0A1F6D5W5"/>
<evidence type="ECO:0000256" key="5">
    <source>
        <dbReference type="ARBA" id="ARBA00025933"/>
    </source>
</evidence>
<evidence type="ECO:0000313" key="10">
    <source>
        <dbReference type="Proteomes" id="UP000178606"/>
    </source>
</evidence>
<dbReference type="EMBL" id="MFKF01000023">
    <property type="protein sequence ID" value="OGG56829.1"/>
    <property type="molecule type" value="Genomic_DNA"/>
</dbReference>
<evidence type="ECO:0000256" key="2">
    <source>
        <dbReference type="ARBA" id="ARBA00009677"/>
    </source>
</evidence>
<gene>
    <name evidence="9" type="ORF">A3F84_10555</name>
</gene>
<dbReference type="GO" id="GO:0030694">
    <property type="term" value="C:bacterial-type flagellum basal body, rod"/>
    <property type="evidence" value="ECO:0007669"/>
    <property type="project" value="UniProtKB-UniRule"/>
</dbReference>
<feature type="domain" description="Flagellar basal-body/hook protein C-terminal" evidence="8">
    <location>
        <begin position="120"/>
        <end position="162"/>
    </location>
</feature>
<reference evidence="9 10" key="1">
    <citation type="journal article" date="2016" name="Nat. Commun.">
        <title>Thousands of microbial genomes shed light on interconnected biogeochemical processes in an aquifer system.</title>
        <authorList>
            <person name="Anantharaman K."/>
            <person name="Brown C.T."/>
            <person name="Hug L.A."/>
            <person name="Sharon I."/>
            <person name="Castelle C.J."/>
            <person name="Probst A.J."/>
            <person name="Thomas B.C."/>
            <person name="Singh A."/>
            <person name="Wilkins M.J."/>
            <person name="Karaoz U."/>
            <person name="Brodie E.L."/>
            <person name="Williams K.H."/>
            <person name="Hubbard S.S."/>
            <person name="Banfield J.F."/>
        </authorList>
    </citation>
    <scope>NUCLEOTIDE SEQUENCE [LARGE SCALE GENOMIC DNA]</scope>
    <source>
        <strain evidence="10">RIFCSPLOWO2_12_FULL_64_10</strain>
    </source>
</reference>